<dbReference type="PANTHER" id="PTHR10743:SF0">
    <property type="entry name" value="PROTEIN RER1"/>
    <property type="match status" value="1"/>
</dbReference>
<evidence type="ECO:0000313" key="10">
    <source>
        <dbReference type="Proteomes" id="UP000095009"/>
    </source>
</evidence>
<dbReference type="InterPro" id="IPR004932">
    <property type="entry name" value="Rer1"/>
</dbReference>
<keyword evidence="5 6" id="KW-0472">Membrane</keyword>
<proteinExistence type="inferred from homology"/>
<evidence type="ECO:0000256" key="8">
    <source>
        <dbReference type="SAM" id="Phobius"/>
    </source>
</evidence>
<evidence type="ECO:0000313" key="9">
    <source>
        <dbReference type="EMBL" id="ODQ67548.1"/>
    </source>
</evidence>
<dbReference type="Proteomes" id="UP000095009">
    <property type="component" value="Unassembled WGS sequence"/>
</dbReference>
<dbReference type="PANTHER" id="PTHR10743">
    <property type="entry name" value="PROTEIN RER1"/>
    <property type="match status" value="1"/>
</dbReference>
<dbReference type="GO" id="GO:0006621">
    <property type="term" value="P:protein retention in ER lumen"/>
    <property type="evidence" value="ECO:0007669"/>
    <property type="project" value="TreeGrafter"/>
</dbReference>
<dbReference type="GO" id="GO:0000139">
    <property type="term" value="C:Golgi membrane"/>
    <property type="evidence" value="ECO:0007669"/>
    <property type="project" value="TreeGrafter"/>
</dbReference>
<dbReference type="Pfam" id="PF03248">
    <property type="entry name" value="Rer1"/>
    <property type="match status" value="1"/>
</dbReference>
<dbReference type="STRING" id="857566.A0A1E3PQH8"/>
<comment type="subcellular location">
    <subcellularLocation>
        <location evidence="1">Membrane</location>
        <topology evidence="1">Multi-pass membrane protein</topology>
    </subcellularLocation>
</comment>
<dbReference type="SUPFAM" id="SSF103473">
    <property type="entry name" value="MFS general substrate transporter"/>
    <property type="match status" value="1"/>
</dbReference>
<dbReference type="PIRSF" id="PIRSF016013">
    <property type="entry name" value="AtER_Rer1p"/>
    <property type="match status" value="1"/>
</dbReference>
<dbReference type="GO" id="GO:0005783">
    <property type="term" value="C:endoplasmic reticulum"/>
    <property type="evidence" value="ECO:0007669"/>
    <property type="project" value="GOC"/>
</dbReference>
<gene>
    <name evidence="9" type="ORF">NADFUDRAFT_45627</name>
</gene>
<feature type="transmembrane region" description="Helical" evidence="8">
    <location>
        <begin position="40"/>
        <end position="58"/>
    </location>
</feature>
<evidence type="ECO:0000256" key="5">
    <source>
        <dbReference type="ARBA" id="ARBA00023136"/>
    </source>
</evidence>
<evidence type="ECO:0000256" key="3">
    <source>
        <dbReference type="ARBA" id="ARBA00022692"/>
    </source>
</evidence>
<feature type="region of interest" description="Disordered" evidence="7">
    <location>
        <begin position="94"/>
        <end position="119"/>
    </location>
</feature>
<feature type="transmembrane region" description="Helical" evidence="8">
    <location>
        <begin position="64"/>
        <end position="83"/>
    </location>
</feature>
<sequence>MDFSNPSSPPACSLPEKVQTKLAHIQRLYQAQIDHTVPHILNRWIAFGLVLALFMLRIFLAQGWYIVCYTLGIYLLNLLLAFLQPKFDPSLEQEMREHDTEEGLTNDGGAEGGESSESGEFRPFIRRLSEFKCWYNATRATTIGLFCTFFELFNVPVFWPILLMYFIILFTLTMKKQIQHMLKYKYLPFDLGKAKYSRK</sequence>
<evidence type="ECO:0000256" key="2">
    <source>
        <dbReference type="ARBA" id="ARBA00006070"/>
    </source>
</evidence>
<keyword evidence="4 8" id="KW-1133">Transmembrane helix</keyword>
<comment type="function">
    <text evidence="6">Involved in the retrieval of endoplasmic reticulum membrane proteins from the early Golgi compartment.</text>
</comment>
<evidence type="ECO:0000256" key="6">
    <source>
        <dbReference type="PIRNR" id="PIRNR016013"/>
    </source>
</evidence>
<dbReference type="EMBL" id="KV454407">
    <property type="protein sequence ID" value="ODQ67548.1"/>
    <property type="molecule type" value="Genomic_DNA"/>
</dbReference>
<dbReference type="OrthoDB" id="448250at2759"/>
<reference evidence="9 10" key="1">
    <citation type="journal article" date="2016" name="Proc. Natl. Acad. Sci. U.S.A.">
        <title>Comparative genomics of biotechnologically important yeasts.</title>
        <authorList>
            <person name="Riley R."/>
            <person name="Haridas S."/>
            <person name="Wolfe K.H."/>
            <person name="Lopes M.R."/>
            <person name="Hittinger C.T."/>
            <person name="Goeker M."/>
            <person name="Salamov A.A."/>
            <person name="Wisecaver J.H."/>
            <person name="Long T.M."/>
            <person name="Calvey C.H."/>
            <person name="Aerts A.L."/>
            <person name="Barry K.W."/>
            <person name="Choi C."/>
            <person name="Clum A."/>
            <person name="Coughlan A.Y."/>
            <person name="Deshpande S."/>
            <person name="Douglass A.P."/>
            <person name="Hanson S.J."/>
            <person name="Klenk H.-P."/>
            <person name="LaButti K.M."/>
            <person name="Lapidus A."/>
            <person name="Lindquist E.A."/>
            <person name="Lipzen A.M."/>
            <person name="Meier-Kolthoff J.P."/>
            <person name="Ohm R.A."/>
            <person name="Otillar R.P."/>
            <person name="Pangilinan J.L."/>
            <person name="Peng Y."/>
            <person name="Rokas A."/>
            <person name="Rosa C.A."/>
            <person name="Scheuner C."/>
            <person name="Sibirny A.A."/>
            <person name="Slot J.C."/>
            <person name="Stielow J.B."/>
            <person name="Sun H."/>
            <person name="Kurtzman C.P."/>
            <person name="Blackwell M."/>
            <person name="Grigoriev I.V."/>
            <person name="Jeffries T.W."/>
        </authorList>
    </citation>
    <scope>NUCLEOTIDE SEQUENCE [LARGE SCALE GENOMIC DNA]</scope>
    <source>
        <strain evidence="9 10">DSM 6958</strain>
    </source>
</reference>
<dbReference type="GO" id="GO:0006890">
    <property type="term" value="P:retrograde vesicle-mediated transport, Golgi to endoplasmic reticulum"/>
    <property type="evidence" value="ECO:0007669"/>
    <property type="project" value="TreeGrafter"/>
</dbReference>
<dbReference type="InterPro" id="IPR036259">
    <property type="entry name" value="MFS_trans_sf"/>
</dbReference>
<keyword evidence="10" id="KW-1185">Reference proteome</keyword>
<feature type="transmembrane region" description="Helical" evidence="8">
    <location>
        <begin position="157"/>
        <end position="174"/>
    </location>
</feature>
<evidence type="ECO:0000256" key="7">
    <source>
        <dbReference type="SAM" id="MobiDB-lite"/>
    </source>
</evidence>
<organism evidence="9 10">
    <name type="scientific">Nadsonia fulvescens var. elongata DSM 6958</name>
    <dbReference type="NCBI Taxonomy" id="857566"/>
    <lineage>
        <taxon>Eukaryota</taxon>
        <taxon>Fungi</taxon>
        <taxon>Dikarya</taxon>
        <taxon>Ascomycota</taxon>
        <taxon>Saccharomycotina</taxon>
        <taxon>Dipodascomycetes</taxon>
        <taxon>Dipodascales</taxon>
        <taxon>Dipodascales incertae sedis</taxon>
        <taxon>Nadsonia</taxon>
    </lineage>
</organism>
<accession>A0A1E3PQH8</accession>
<name>A0A1E3PQH8_9ASCO</name>
<dbReference type="AlphaFoldDB" id="A0A1E3PQH8"/>
<evidence type="ECO:0000256" key="1">
    <source>
        <dbReference type="ARBA" id="ARBA00004141"/>
    </source>
</evidence>
<evidence type="ECO:0000256" key="4">
    <source>
        <dbReference type="ARBA" id="ARBA00022989"/>
    </source>
</evidence>
<keyword evidence="3 8" id="KW-0812">Transmembrane</keyword>
<protein>
    <recommendedName>
        <fullName evidence="6">Protein RER1</fullName>
    </recommendedName>
</protein>
<comment type="similarity">
    <text evidence="2 6">Belongs to the RER1 family.</text>
</comment>